<protein>
    <submittedName>
        <fullName evidence="1">Uncharacterized protein</fullName>
    </submittedName>
</protein>
<organism evidence="1 2">
    <name type="scientific">Amycolatopsis silviterrae</name>
    <dbReference type="NCBI Taxonomy" id="1656914"/>
    <lineage>
        <taxon>Bacteria</taxon>
        <taxon>Bacillati</taxon>
        <taxon>Actinomycetota</taxon>
        <taxon>Actinomycetes</taxon>
        <taxon>Pseudonocardiales</taxon>
        <taxon>Pseudonocardiaceae</taxon>
        <taxon>Amycolatopsis</taxon>
    </lineage>
</organism>
<evidence type="ECO:0000313" key="2">
    <source>
        <dbReference type="Proteomes" id="UP001597483"/>
    </source>
</evidence>
<dbReference type="EMBL" id="JBHUKS010000006">
    <property type="protein sequence ID" value="MFD2467915.1"/>
    <property type="molecule type" value="Genomic_DNA"/>
</dbReference>
<reference evidence="2" key="1">
    <citation type="journal article" date="2019" name="Int. J. Syst. Evol. Microbiol.">
        <title>The Global Catalogue of Microorganisms (GCM) 10K type strain sequencing project: providing services to taxonomists for standard genome sequencing and annotation.</title>
        <authorList>
            <consortium name="The Broad Institute Genomics Platform"/>
            <consortium name="The Broad Institute Genome Sequencing Center for Infectious Disease"/>
            <person name="Wu L."/>
            <person name="Ma J."/>
        </authorList>
    </citation>
    <scope>NUCLEOTIDE SEQUENCE [LARGE SCALE GENOMIC DNA]</scope>
    <source>
        <strain evidence="2">CGMCC 4.7641</strain>
    </source>
</reference>
<comment type="caution">
    <text evidence="1">The sequence shown here is derived from an EMBL/GenBank/DDBJ whole genome shotgun (WGS) entry which is preliminary data.</text>
</comment>
<keyword evidence="2" id="KW-1185">Reference proteome</keyword>
<accession>A0ABW5H4U0</accession>
<name>A0ABW5H4U0_9PSEU</name>
<dbReference type="Proteomes" id="UP001597483">
    <property type="component" value="Unassembled WGS sequence"/>
</dbReference>
<dbReference type="RefSeq" id="WP_378303070.1">
    <property type="nucleotide sequence ID" value="NZ_JBHUKS010000006.1"/>
</dbReference>
<evidence type="ECO:0000313" key="1">
    <source>
        <dbReference type="EMBL" id="MFD2467915.1"/>
    </source>
</evidence>
<proteinExistence type="predicted"/>
<sequence length="155" mass="17082">MSAVLVCLATLAVLIAAMLLLAEVGSRNGDCPHDTTLTVTDRRCHGSYQEIVAELHNPDDHPVLVGLSIRARPQRYRPTGGRSVRAPFRTCSPQLIASGQTNLAILLPNQTAAWHFAIPDHHRPLQLDTVIEQADRLRLIRHVVTTLPIPRSELP</sequence>
<gene>
    <name evidence="1" type="ORF">ACFSVL_10945</name>
</gene>